<gene>
    <name evidence="1" type="ORF">RS030_213441</name>
</gene>
<protein>
    <submittedName>
        <fullName evidence="1">Uncharacterized protein</fullName>
    </submittedName>
</protein>
<reference evidence="1 2" key="1">
    <citation type="submission" date="2023-10" db="EMBL/GenBank/DDBJ databases">
        <title>Comparative genomics analysis reveals potential genetic determinants of host preference in Cryptosporidium xiaoi.</title>
        <authorList>
            <person name="Xiao L."/>
            <person name="Li J."/>
        </authorList>
    </citation>
    <scope>NUCLEOTIDE SEQUENCE [LARGE SCALE GENOMIC DNA]</scope>
    <source>
        <strain evidence="1 2">52996</strain>
    </source>
</reference>
<keyword evidence="2" id="KW-1185">Reference proteome</keyword>
<comment type="caution">
    <text evidence="1">The sequence shown here is derived from an EMBL/GenBank/DDBJ whole genome shotgun (WGS) entry which is preliminary data.</text>
</comment>
<dbReference type="Proteomes" id="UP001311799">
    <property type="component" value="Unassembled WGS sequence"/>
</dbReference>
<name>A0AAV9XWY3_9CRYT</name>
<proteinExistence type="predicted"/>
<evidence type="ECO:0000313" key="2">
    <source>
        <dbReference type="Proteomes" id="UP001311799"/>
    </source>
</evidence>
<dbReference type="AlphaFoldDB" id="A0AAV9XWY3"/>
<dbReference type="EMBL" id="JAWDEY010000013">
    <property type="protein sequence ID" value="KAK6589191.1"/>
    <property type="molecule type" value="Genomic_DNA"/>
</dbReference>
<accession>A0AAV9XWY3</accession>
<organism evidence="1 2">
    <name type="scientific">Cryptosporidium xiaoi</name>
    <dbReference type="NCBI Taxonomy" id="659607"/>
    <lineage>
        <taxon>Eukaryota</taxon>
        <taxon>Sar</taxon>
        <taxon>Alveolata</taxon>
        <taxon>Apicomplexa</taxon>
        <taxon>Conoidasida</taxon>
        <taxon>Coccidia</taxon>
        <taxon>Eucoccidiorida</taxon>
        <taxon>Eimeriorina</taxon>
        <taxon>Cryptosporidiidae</taxon>
        <taxon>Cryptosporidium</taxon>
    </lineage>
</organism>
<sequence>MDSKLSNVVGGILSKTINEKDPVFSQNKTLVKNSITKLKKNKSRKGIKSFCN</sequence>
<evidence type="ECO:0000313" key="1">
    <source>
        <dbReference type="EMBL" id="KAK6589191.1"/>
    </source>
</evidence>